<evidence type="ECO:0000313" key="4">
    <source>
        <dbReference type="EMBL" id="MBH0780860.1"/>
    </source>
</evidence>
<evidence type="ECO:0000313" key="5">
    <source>
        <dbReference type="Proteomes" id="UP000655751"/>
    </source>
</evidence>
<dbReference type="EMBL" id="JADMLG010000018">
    <property type="protein sequence ID" value="MBH0780860.1"/>
    <property type="molecule type" value="Genomic_DNA"/>
</dbReference>
<dbReference type="InterPro" id="IPR000873">
    <property type="entry name" value="AMP-dep_synth/lig_dom"/>
</dbReference>
<keyword evidence="4" id="KW-0436">Ligase</keyword>
<feature type="domain" description="AMP-dependent synthetase/ligase" evidence="2">
    <location>
        <begin position="123"/>
        <end position="299"/>
    </location>
</feature>
<protein>
    <submittedName>
        <fullName evidence="4">Acyl--CoA ligase</fullName>
    </submittedName>
</protein>
<reference evidence="4" key="1">
    <citation type="submission" date="2020-11" db="EMBL/GenBank/DDBJ databases">
        <title>Nocardia NEAU-351.nov., a novel actinomycete isolated from the cow dung.</title>
        <authorList>
            <person name="Zhang X."/>
        </authorList>
    </citation>
    <scope>NUCLEOTIDE SEQUENCE</scope>
    <source>
        <strain evidence="4">NEAU-351</strain>
    </source>
</reference>
<feature type="compositionally biased region" description="Basic and acidic residues" evidence="1">
    <location>
        <begin position="114"/>
        <end position="126"/>
    </location>
</feature>
<dbReference type="Proteomes" id="UP000655751">
    <property type="component" value="Unassembled WGS sequence"/>
</dbReference>
<proteinExistence type="predicted"/>
<dbReference type="CDD" id="cd04433">
    <property type="entry name" value="AFD_class_I"/>
    <property type="match status" value="1"/>
</dbReference>
<dbReference type="GO" id="GO:0016878">
    <property type="term" value="F:acid-thiol ligase activity"/>
    <property type="evidence" value="ECO:0007669"/>
    <property type="project" value="UniProtKB-ARBA"/>
</dbReference>
<dbReference type="AlphaFoldDB" id="A0A931N3P4"/>
<gene>
    <name evidence="4" type="ORF">IT779_31780</name>
</gene>
<name>A0A931N3P4_9NOCA</name>
<feature type="domain" description="AMP-binding enzyme C-terminal" evidence="3">
    <location>
        <begin position="369"/>
        <end position="443"/>
    </location>
</feature>
<comment type="caution">
    <text evidence="4">The sequence shown here is derived from an EMBL/GenBank/DDBJ whole genome shotgun (WGS) entry which is preliminary data.</text>
</comment>
<evidence type="ECO:0000259" key="2">
    <source>
        <dbReference type="Pfam" id="PF00501"/>
    </source>
</evidence>
<evidence type="ECO:0000256" key="1">
    <source>
        <dbReference type="SAM" id="MobiDB-lite"/>
    </source>
</evidence>
<dbReference type="InterPro" id="IPR025110">
    <property type="entry name" value="AMP-bd_C"/>
</dbReference>
<dbReference type="Gene3D" id="3.30.300.30">
    <property type="match status" value="1"/>
</dbReference>
<dbReference type="PANTHER" id="PTHR43767:SF1">
    <property type="entry name" value="NONRIBOSOMAL PEPTIDE SYNTHASE PES1 (EUROFUNG)-RELATED"/>
    <property type="match status" value="1"/>
</dbReference>
<dbReference type="Gene3D" id="3.40.50.12780">
    <property type="entry name" value="N-terminal domain of ligase-like"/>
    <property type="match status" value="1"/>
</dbReference>
<dbReference type="InterPro" id="IPR050237">
    <property type="entry name" value="ATP-dep_AMP-bd_enzyme"/>
</dbReference>
<evidence type="ECO:0000259" key="3">
    <source>
        <dbReference type="Pfam" id="PF13193"/>
    </source>
</evidence>
<dbReference type="Pfam" id="PF13193">
    <property type="entry name" value="AMP-binding_C"/>
    <property type="match status" value="1"/>
</dbReference>
<dbReference type="SUPFAM" id="SSF56801">
    <property type="entry name" value="Acetyl-CoA synthetase-like"/>
    <property type="match status" value="1"/>
</dbReference>
<organism evidence="4 5">
    <name type="scientific">Nocardia bovistercoris</name>
    <dbReference type="NCBI Taxonomy" id="2785916"/>
    <lineage>
        <taxon>Bacteria</taxon>
        <taxon>Bacillati</taxon>
        <taxon>Actinomycetota</taxon>
        <taxon>Actinomycetes</taxon>
        <taxon>Mycobacteriales</taxon>
        <taxon>Nocardiaceae</taxon>
        <taxon>Nocardia</taxon>
    </lineage>
</organism>
<dbReference type="Pfam" id="PF00501">
    <property type="entry name" value="AMP-binding"/>
    <property type="match status" value="2"/>
</dbReference>
<sequence>MSAEDVLLDVLTFHIRRGRGERAAVLDQDGTTTYAELARSVEQRVRELRTAGVRAGTPVGVVMTARVRSIVDFAAANAIGAAVLVLQERMVAGERTAALSDFGAARVIGPDGIDGPRSRDRRHDESTFAVTSSGTTGRPKVISRAWAGTLRNSADFARTFGIDVDDIVLTTSPLGHSYAIEAGTFAVFRAGACQMVPEGPLSPARARTLIERHRPTILQTVPIVLDWWGRGGVARATPWRRCVSAGEALPAPAAARWRAEEVPVFDHYGNSELGQLTLDPDGGSLTAGVGRALPDVQLRAGEGSPAPVSARVTGLAPVRFEAGAPVPLADADGWVTTGDLGVIERDGLRLTGRGDMVINIGGNKVSPIEVEEVMRSLPGVEDCAVVGRHGPDGRRQVWAFVEADDVAFDAAALRRRAGEVLTSFKVPAVIRRVDALPRTGSGKLRRGLLIEDES</sequence>
<dbReference type="PANTHER" id="PTHR43767">
    <property type="entry name" value="LONG-CHAIN-FATTY-ACID--COA LIGASE"/>
    <property type="match status" value="1"/>
</dbReference>
<dbReference type="InterPro" id="IPR045851">
    <property type="entry name" value="AMP-bd_C_sf"/>
</dbReference>
<dbReference type="InterPro" id="IPR042099">
    <property type="entry name" value="ANL_N_sf"/>
</dbReference>
<accession>A0A931N3P4</accession>
<feature type="domain" description="AMP-dependent synthetase/ligase" evidence="2">
    <location>
        <begin position="18"/>
        <end position="109"/>
    </location>
</feature>
<dbReference type="RefSeq" id="WP_196153165.1">
    <property type="nucleotide sequence ID" value="NZ_JADMLG010000018.1"/>
</dbReference>
<feature type="region of interest" description="Disordered" evidence="1">
    <location>
        <begin position="110"/>
        <end position="136"/>
    </location>
</feature>
<keyword evidence="5" id="KW-1185">Reference proteome</keyword>